<protein>
    <recommendedName>
        <fullName evidence="4">F-box domain-containing protein</fullName>
    </recommendedName>
</protein>
<dbReference type="OrthoDB" id="591557at2759"/>
<accession>A0A7J9BIW5</accession>
<dbReference type="EMBL" id="JABEZY010000004">
    <property type="protein sequence ID" value="MBA0736110.1"/>
    <property type="molecule type" value="Genomic_DNA"/>
</dbReference>
<evidence type="ECO:0000313" key="3">
    <source>
        <dbReference type="Proteomes" id="UP000593579"/>
    </source>
</evidence>
<feature type="region of interest" description="Disordered" evidence="1">
    <location>
        <begin position="29"/>
        <end position="91"/>
    </location>
</feature>
<evidence type="ECO:0008006" key="4">
    <source>
        <dbReference type="Google" id="ProtNLM"/>
    </source>
</evidence>
<reference evidence="2 3" key="1">
    <citation type="journal article" date="2019" name="Genome Biol. Evol.">
        <title>Insights into the evolution of the New World diploid cottons (Gossypium, subgenus Houzingenia) based on genome sequencing.</title>
        <authorList>
            <person name="Grover C.E."/>
            <person name="Arick M.A. 2nd"/>
            <person name="Thrash A."/>
            <person name="Conover J.L."/>
            <person name="Sanders W.S."/>
            <person name="Peterson D.G."/>
            <person name="Frelichowski J.E."/>
            <person name="Scheffler J.A."/>
            <person name="Scheffler B.E."/>
            <person name="Wendel J.F."/>
        </authorList>
    </citation>
    <scope>NUCLEOTIDE SEQUENCE [LARGE SCALE GENOMIC DNA]</scope>
    <source>
        <strain evidence="2">5</strain>
        <tissue evidence="2">Leaf</tissue>
    </source>
</reference>
<feature type="compositionally biased region" description="Low complexity" evidence="1">
    <location>
        <begin position="39"/>
        <end position="74"/>
    </location>
</feature>
<gene>
    <name evidence="2" type="ORF">Gogos_009691</name>
</gene>
<evidence type="ECO:0000313" key="2">
    <source>
        <dbReference type="EMBL" id="MBA0736110.1"/>
    </source>
</evidence>
<organism evidence="2 3">
    <name type="scientific">Gossypium gossypioides</name>
    <name type="common">Mexican cotton</name>
    <name type="synonym">Selera gossypioides</name>
    <dbReference type="NCBI Taxonomy" id="34282"/>
    <lineage>
        <taxon>Eukaryota</taxon>
        <taxon>Viridiplantae</taxon>
        <taxon>Streptophyta</taxon>
        <taxon>Embryophyta</taxon>
        <taxon>Tracheophyta</taxon>
        <taxon>Spermatophyta</taxon>
        <taxon>Magnoliopsida</taxon>
        <taxon>eudicotyledons</taxon>
        <taxon>Gunneridae</taxon>
        <taxon>Pentapetalae</taxon>
        <taxon>rosids</taxon>
        <taxon>malvids</taxon>
        <taxon>Malvales</taxon>
        <taxon>Malvaceae</taxon>
        <taxon>Malvoideae</taxon>
        <taxon>Gossypium</taxon>
    </lineage>
</organism>
<dbReference type="Proteomes" id="UP000593579">
    <property type="component" value="Unassembled WGS sequence"/>
</dbReference>
<evidence type="ECO:0000256" key="1">
    <source>
        <dbReference type="SAM" id="MobiDB-lite"/>
    </source>
</evidence>
<sequence>MATLSHDLTIEILRGLSVKDLLRSNAFQSHGALRSRTHISSSSTSPIPSKPIPITLLSSVTGSTTSSPSTATHSKQPKYSTTHSMRLFFLT</sequence>
<keyword evidence="3" id="KW-1185">Reference proteome</keyword>
<comment type="caution">
    <text evidence="2">The sequence shown here is derived from an EMBL/GenBank/DDBJ whole genome shotgun (WGS) entry which is preliminary data.</text>
</comment>
<proteinExistence type="predicted"/>
<name>A0A7J9BIW5_GOSGO</name>
<dbReference type="AlphaFoldDB" id="A0A7J9BIW5"/>